<dbReference type="InterPro" id="IPR049712">
    <property type="entry name" value="Poly_export"/>
</dbReference>
<keyword evidence="3" id="KW-1133">Transmembrane helix</keyword>
<dbReference type="EMBL" id="CAIH01000258">
    <property type="protein sequence ID" value="CCH93746.1"/>
    <property type="molecule type" value="Genomic_DNA"/>
</dbReference>
<dbReference type="InterPro" id="IPR019554">
    <property type="entry name" value="Soluble_ligand-bd"/>
</dbReference>
<sequence length="409" mass="44354">MIPPMLNKFLPVGLFRTGAIALSGFSLTGFLWVIPSESLKAQGPLSIPQTQPGSGLEFLPPEPPNPTFPENTIPPAGYSPPVYSPNNPQSRQIQTYRLDIGDQITVSVPDFPEFNSASPVDPDGNFLVPILGRIPVLGLTLDEVQTKIRLELGRKYLREEPEVIAVLTTARPVQLTILGEVQRPGFYSIAPNTSLVQVILAAGGGTPRADLRSILVRRVLVDGTVLEEKLDLYTPLIKGERLPDLRLQGGDAVVVSKLEVGQETGYNRTLVARTTLAQQNITVRVLAPSIPSGISLRNVSIPNGSTFLDVVASLPVSDRLRINVNEVSLLRFDSAKGGIVSQTLSPIAAVRGDISQNIPLEDQDVIIVTRTLLGEIFAAFNIITQPIRDISSFTNTILDFGNQFNNFNN</sequence>
<feature type="domain" description="Soluble ligand binding" evidence="5">
    <location>
        <begin position="176"/>
        <end position="225"/>
    </location>
</feature>
<evidence type="ECO:0000259" key="4">
    <source>
        <dbReference type="Pfam" id="PF02563"/>
    </source>
</evidence>
<evidence type="ECO:0000256" key="3">
    <source>
        <dbReference type="SAM" id="Phobius"/>
    </source>
</evidence>
<keyword evidence="3" id="KW-0472">Membrane</keyword>
<dbReference type="Proteomes" id="UP000005806">
    <property type="component" value="Unassembled WGS sequence"/>
</dbReference>
<dbReference type="Pfam" id="PF02563">
    <property type="entry name" value="Poly_export"/>
    <property type="match status" value="1"/>
</dbReference>
<evidence type="ECO:0000256" key="1">
    <source>
        <dbReference type="ARBA" id="ARBA00022729"/>
    </source>
</evidence>
<evidence type="ECO:0000313" key="7">
    <source>
        <dbReference type="Proteomes" id="UP000005806"/>
    </source>
</evidence>
<dbReference type="InterPro" id="IPR003715">
    <property type="entry name" value="Poly_export_N"/>
</dbReference>
<dbReference type="GO" id="GO:0015159">
    <property type="term" value="F:polysaccharide transmembrane transporter activity"/>
    <property type="evidence" value="ECO:0007669"/>
    <property type="project" value="InterPro"/>
</dbReference>
<keyword evidence="1" id="KW-0732">Signal</keyword>
<dbReference type="AlphaFoldDB" id="A0A822LB44"/>
<keyword evidence="3" id="KW-0812">Transmembrane</keyword>
<feature type="transmembrane region" description="Helical" evidence="3">
    <location>
        <begin position="12"/>
        <end position="34"/>
    </location>
</feature>
<dbReference type="Pfam" id="PF10531">
    <property type="entry name" value="SLBB"/>
    <property type="match status" value="1"/>
</dbReference>
<name>A0A822LB44_MICAE</name>
<reference evidence="6 7" key="1">
    <citation type="submission" date="2012-04" db="EMBL/GenBank/DDBJ databases">
        <authorList>
            <person name="Genoscope - CEA"/>
        </authorList>
    </citation>
    <scope>NUCLEOTIDE SEQUENCE [LARGE SCALE GENOMIC DNA]</scope>
    <source>
        <strain evidence="6 7">9432</strain>
    </source>
</reference>
<feature type="domain" description="Polysaccharide export protein N-terminal" evidence="4">
    <location>
        <begin position="93"/>
        <end position="163"/>
    </location>
</feature>
<dbReference type="Gene3D" id="3.10.560.10">
    <property type="entry name" value="Outer membrane lipoprotein wza domain like"/>
    <property type="match status" value="1"/>
</dbReference>
<accession>A0A822LB44</accession>
<proteinExistence type="predicted"/>
<dbReference type="PANTHER" id="PTHR33619:SF3">
    <property type="entry name" value="POLYSACCHARIDE EXPORT PROTEIN GFCE-RELATED"/>
    <property type="match status" value="1"/>
</dbReference>
<feature type="region of interest" description="Disordered" evidence="2">
    <location>
        <begin position="44"/>
        <end position="88"/>
    </location>
</feature>
<gene>
    <name evidence="6" type="ORF">MICCA_3300025</name>
</gene>
<organism evidence="6 7">
    <name type="scientific">Microcystis aeruginosa PCC 9432</name>
    <dbReference type="NCBI Taxonomy" id="1160280"/>
    <lineage>
        <taxon>Bacteria</taxon>
        <taxon>Bacillati</taxon>
        <taxon>Cyanobacteriota</taxon>
        <taxon>Cyanophyceae</taxon>
        <taxon>Oscillatoriophycideae</taxon>
        <taxon>Chroococcales</taxon>
        <taxon>Microcystaceae</taxon>
        <taxon>Microcystis</taxon>
    </lineage>
</organism>
<dbReference type="PANTHER" id="PTHR33619">
    <property type="entry name" value="POLYSACCHARIDE EXPORT PROTEIN GFCE-RELATED"/>
    <property type="match status" value="1"/>
</dbReference>
<evidence type="ECO:0000313" key="6">
    <source>
        <dbReference type="EMBL" id="CCH93746.1"/>
    </source>
</evidence>
<evidence type="ECO:0000259" key="5">
    <source>
        <dbReference type="Pfam" id="PF10531"/>
    </source>
</evidence>
<evidence type="ECO:0000256" key="2">
    <source>
        <dbReference type="SAM" id="MobiDB-lite"/>
    </source>
</evidence>
<comment type="caution">
    <text evidence="6">The sequence shown here is derived from an EMBL/GenBank/DDBJ whole genome shotgun (WGS) entry which is preliminary data.</text>
</comment>
<protein>
    <submittedName>
        <fullName evidence="6">Genome sequencing data, contig C328</fullName>
    </submittedName>
</protein>